<evidence type="ECO:0000256" key="2">
    <source>
        <dbReference type="ARBA" id="ARBA00007019"/>
    </source>
</evidence>
<dbReference type="RefSeq" id="WP_174627033.1">
    <property type="nucleotide sequence ID" value="NZ_CADCXN010000093.1"/>
</dbReference>
<dbReference type="PANTHER" id="PTHR30540">
    <property type="entry name" value="OSMOTIC STRESS POTASSIUM TRANSPORTER"/>
    <property type="match status" value="1"/>
</dbReference>
<feature type="transmembrane region" description="Helical" evidence="12">
    <location>
        <begin position="174"/>
        <end position="195"/>
    </location>
</feature>
<feature type="transmembrane region" description="Helical" evidence="12">
    <location>
        <begin position="428"/>
        <end position="446"/>
    </location>
</feature>
<keyword evidence="4 12" id="KW-1003">Cell membrane</keyword>
<dbReference type="Pfam" id="PF22776">
    <property type="entry name" value="K_trans_C"/>
    <property type="match status" value="1"/>
</dbReference>
<keyword evidence="3 12" id="KW-0813">Transport</keyword>
<feature type="transmembrane region" description="Helical" evidence="12">
    <location>
        <begin position="369"/>
        <end position="391"/>
    </location>
</feature>
<feature type="domain" description="K+ potassium transporter C-terminal" evidence="14">
    <location>
        <begin position="480"/>
        <end position="629"/>
    </location>
</feature>
<dbReference type="InterPro" id="IPR023051">
    <property type="entry name" value="Kup"/>
</dbReference>
<reference evidence="15 16" key="1">
    <citation type="submission" date="2020-02" db="EMBL/GenBank/DDBJ databases">
        <authorList>
            <person name="Hogendoorn C."/>
        </authorList>
    </citation>
    <scope>NUCLEOTIDE SEQUENCE [LARGE SCALE GENOMIC DNA]</scope>
    <source>
        <strain evidence="15">METHB21</strain>
    </source>
</reference>
<evidence type="ECO:0000259" key="13">
    <source>
        <dbReference type="Pfam" id="PF02705"/>
    </source>
</evidence>
<keyword evidence="6 12" id="KW-0812">Transmembrane</keyword>
<evidence type="ECO:0000256" key="9">
    <source>
        <dbReference type="ARBA" id="ARBA00022989"/>
    </source>
</evidence>
<dbReference type="InterPro" id="IPR003855">
    <property type="entry name" value="K+_transporter"/>
</dbReference>
<proteinExistence type="inferred from homology"/>
<dbReference type="GO" id="GO:0015293">
    <property type="term" value="F:symporter activity"/>
    <property type="evidence" value="ECO:0007669"/>
    <property type="project" value="UniProtKB-UniRule"/>
</dbReference>
<keyword evidence="5 12" id="KW-0633">Potassium transport</keyword>
<keyword evidence="10 12" id="KW-0406">Ion transport</keyword>
<feature type="transmembrane region" description="Helical" evidence="12">
    <location>
        <begin position="342"/>
        <end position="363"/>
    </location>
</feature>
<feature type="transmembrane region" description="Helical" evidence="12">
    <location>
        <begin position="250"/>
        <end position="272"/>
    </location>
</feature>
<comment type="catalytic activity">
    <reaction evidence="12">
        <text>K(+)(in) + H(+)(in) = K(+)(out) + H(+)(out)</text>
        <dbReference type="Rhea" id="RHEA:28490"/>
        <dbReference type="ChEBI" id="CHEBI:15378"/>
        <dbReference type="ChEBI" id="CHEBI:29103"/>
    </reaction>
</comment>
<dbReference type="HAMAP" id="MF_01522">
    <property type="entry name" value="Kup"/>
    <property type="match status" value="1"/>
</dbReference>
<dbReference type="InterPro" id="IPR053951">
    <property type="entry name" value="K_trans_N"/>
</dbReference>
<evidence type="ECO:0000256" key="12">
    <source>
        <dbReference type="HAMAP-Rule" id="MF_01522"/>
    </source>
</evidence>
<dbReference type="PANTHER" id="PTHR30540:SF79">
    <property type="entry name" value="LOW AFFINITY POTASSIUM TRANSPORT SYSTEM PROTEIN KUP"/>
    <property type="match status" value="1"/>
</dbReference>
<feature type="transmembrane region" description="Helical" evidence="12">
    <location>
        <begin position="403"/>
        <end position="422"/>
    </location>
</feature>
<evidence type="ECO:0000256" key="7">
    <source>
        <dbReference type="ARBA" id="ARBA00022847"/>
    </source>
</evidence>
<dbReference type="InterPro" id="IPR053952">
    <property type="entry name" value="K_trans_C"/>
</dbReference>
<sequence>MSSITSNNHFEPRLTALALSAIGVVFGDIGTSPLYTIKAVFDTHLPIDKMHVLGVLSLVFWALTLVVTAKYAIFIMRADNKGEGGIMALMVLALQSSKDKPVRRRFILTIGLLGAALFYGDVVITPAISVLSAVEGLQIIAPTFADYVLPVTIAVLSGLFILQAKGTGKVGKIFSPIMCLWFVTLGVLGIINIIQAPYVLAAINPFYAVYLLRELGWQAYIIMGAVVLAITGAEALYADMGHFGLKPIRYAWFGFVFPALLLNYFGQGALLLQTPDAVENPFYLLAPDWALYPLLILATLATIIASQAVISGAFSVTRQAIQLEYFPRLRILHTSGEEIGQVYIPTINWLLMVFVFIVVLSFQSSTALASAYGIAVTTTMIIDTLLAFIVIQGLWQWNKATSFIFLVTFISIDSVFLFSNSLKIPSGGWLPLVIGIVLFLMMTTWIKGRQLLAEHLDEKRILFEDLEEEIENRQPAVVKGSALYLTKTLHGVPQVFLHNFKHNHVLHEQIIVLTIVTKDEPYVDKAHRVKIRTFGKNYNFYRIKIYFGFQQYPDVMQALRLCLVHGVKLDFNQTSFFIGSERIAFRRRSPMPKWRRPLFRFLFHNSASAVDFFKIPAERVIELGIRLEL</sequence>
<keyword evidence="7 12" id="KW-0769">Symport</keyword>
<evidence type="ECO:0000256" key="6">
    <source>
        <dbReference type="ARBA" id="ARBA00022692"/>
    </source>
</evidence>
<feature type="domain" description="K+ potassium transporter integral membrane" evidence="13">
    <location>
        <begin position="17"/>
        <end position="465"/>
    </location>
</feature>
<dbReference type="Proteomes" id="UP000494216">
    <property type="component" value="Unassembled WGS sequence"/>
</dbReference>
<evidence type="ECO:0000256" key="4">
    <source>
        <dbReference type="ARBA" id="ARBA00022475"/>
    </source>
</evidence>
<dbReference type="GO" id="GO:0005886">
    <property type="term" value="C:plasma membrane"/>
    <property type="evidence" value="ECO:0007669"/>
    <property type="project" value="UniProtKB-SubCell"/>
</dbReference>
<keyword evidence="8 12" id="KW-0630">Potassium</keyword>
<evidence type="ECO:0000256" key="11">
    <source>
        <dbReference type="ARBA" id="ARBA00023136"/>
    </source>
</evidence>
<feature type="transmembrane region" description="Helical" evidence="12">
    <location>
        <begin position="106"/>
        <end position="133"/>
    </location>
</feature>
<evidence type="ECO:0000256" key="5">
    <source>
        <dbReference type="ARBA" id="ARBA00022538"/>
    </source>
</evidence>
<comment type="subcellular location">
    <subcellularLocation>
        <location evidence="12">Cell membrane</location>
        <topology evidence="12">Multi-pass membrane protein</topology>
    </subcellularLocation>
    <subcellularLocation>
        <location evidence="1">Membrane</location>
        <topology evidence="1">Multi-pass membrane protein</topology>
    </subcellularLocation>
</comment>
<evidence type="ECO:0000256" key="10">
    <source>
        <dbReference type="ARBA" id="ARBA00023065"/>
    </source>
</evidence>
<evidence type="ECO:0000259" key="14">
    <source>
        <dbReference type="Pfam" id="PF22776"/>
    </source>
</evidence>
<protein>
    <recommendedName>
        <fullName evidence="12">Probable potassium transport system protein Kup</fullName>
    </recommendedName>
</protein>
<evidence type="ECO:0000256" key="3">
    <source>
        <dbReference type="ARBA" id="ARBA00022448"/>
    </source>
</evidence>
<feature type="transmembrane region" description="Helical" evidence="12">
    <location>
        <begin position="139"/>
        <end position="162"/>
    </location>
</feature>
<keyword evidence="16" id="KW-1185">Reference proteome</keyword>
<dbReference type="Pfam" id="PF02705">
    <property type="entry name" value="K_trans"/>
    <property type="match status" value="1"/>
</dbReference>
<evidence type="ECO:0000313" key="16">
    <source>
        <dbReference type="Proteomes" id="UP000494216"/>
    </source>
</evidence>
<keyword evidence="9 12" id="KW-1133">Transmembrane helix</keyword>
<evidence type="ECO:0000256" key="1">
    <source>
        <dbReference type="ARBA" id="ARBA00004141"/>
    </source>
</evidence>
<organism evidence="15 16">
    <name type="scientific">Candidatus Methylobacter favarea</name>
    <dbReference type="NCBI Taxonomy" id="2707345"/>
    <lineage>
        <taxon>Bacteria</taxon>
        <taxon>Pseudomonadati</taxon>
        <taxon>Pseudomonadota</taxon>
        <taxon>Gammaproteobacteria</taxon>
        <taxon>Methylococcales</taxon>
        <taxon>Methylococcaceae</taxon>
        <taxon>Methylobacter</taxon>
    </lineage>
</organism>
<dbReference type="GO" id="GO:0015079">
    <property type="term" value="F:potassium ion transmembrane transporter activity"/>
    <property type="evidence" value="ECO:0007669"/>
    <property type="project" value="UniProtKB-UniRule"/>
</dbReference>
<dbReference type="AlphaFoldDB" id="A0A8S0XU32"/>
<comment type="similarity">
    <text evidence="2 12">Belongs to the HAK/KUP transporter (TC 2.A.72) family.</text>
</comment>
<feature type="transmembrane region" description="Helical" evidence="12">
    <location>
        <begin position="292"/>
        <end position="321"/>
    </location>
</feature>
<feature type="transmembrane region" description="Helical" evidence="12">
    <location>
        <begin position="51"/>
        <end position="73"/>
    </location>
</feature>
<evidence type="ECO:0000313" key="15">
    <source>
        <dbReference type="EMBL" id="CAA9892248.1"/>
    </source>
</evidence>
<keyword evidence="11 12" id="KW-0472">Membrane</keyword>
<evidence type="ECO:0000256" key="8">
    <source>
        <dbReference type="ARBA" id="ARBA00022958"/>
    </source>
</evidence>
<accession>A0A8S0XU32</accession>
<feature type="transmembrane region" description="Helical" evidence="12">
    <location>
        <begin position="215"/>
        <end position="238"/>
    </location>
</feature>
<gene>
    <name evidence="15" type="primary">trkD</name>
    <name evidence="12" type="synonym">kup</name>
    <name evidence="15" type="ORF">METHB2_610013</name>
</gene>
<comment type="function">
    <text evidence="12">Transport of potassium into the cell. Likely operates as a K(+):H(+) symporter.</text>
</comment>
<comment type="caution">
    <text evidence="15">The sequence shown here is derived from an EMBL/GenBank/DDBJ whole genome shotgun (WGS) entry which is preliminary data.</text>
</comment>
<name>A0A8S0XU32_9GAMM</name>
<dbReference type="EMBL" id="CADCXN010000093">
    <property type="protein sequence ID" value="CAA9892248.1"/>
    <property type="molecule type" value="Genomic_DNA"/>
</dbReference>